<evidence type="ECO:0000313" key="2">
    <source>
        <dbReference type="Proteomes" id="UP000076962"/>
    </source>
</evidence>
<dbReference type="EMBL" id="LUTY01002863">
    <property type="protein sequence ID" value="OAD19287.1"/>
    <property type="molecule type" value="Genomic_DNA"/>
</dbReference>
<proteinExistence type="predicted"/>
<gene>
    <name evidence="1" type="ORF">THIOM_005085</name>
</gene>
<dbReference type="SUPFAM" id="SSF53756">
    <property type="entry name" value="UDP-Glycosyltransferase/glycogen phosphorylase"/>
    <property type="match status" value="1"/>
</dbReference>
<dbReference type="AlphaFoldDB" id="A0A176RU70"/>
<sequence>MKVALIDNMNNNFFSLCRYLRDRDIDAHLYLMPDMYEHFRPEADTFQNPSELSDYVHEFPTTFKSWFLSFKKIDLKELKKYDILIACGWSLALLHQSGIKVDIFISYGSDLYESVFVKLKARKIFYYLAQLDWSKYQRQAIKECRYIISEKSNTLYREAMEQLGVDCLELGIPMVYNQPRIENDESRWDFLDKHDFIVFNQSRQIWCTDTDHMSDFKVHGGIKRNDKIIKAFTKIVSHNIYLAPILILFEYGEDVEASKQLIQELNIEKYVRWMPKMERKYIVQGLRKATFGCDQFRLGILGIAGTSYEILSEGIPLITNMEGQLENPNSKFYSAPILHALETDEIYQYFADYKNNPEKYKAIGKASLNWFNDNLGVGLADEYIDLMQKIYTEKTQ</sequence>
<name>A0A176RU70_9GAMM</name>
<accession>A0A176RU70</accession>
<keyword evidence="2" id="KW-1185">Reference proteome</keyword>
<dbReference type="Proteomes" id="UP000076962">
    <property type="component" value="Unassembled WGS sequence"/>
</dbReference>
<evidence type="ECO:0000313" key="1">
    <source>
        <dbReference type="EMBL" id="OAD19287.1"/>
    </source>
</evidence>
<comment type="caution">
    <text evidence="1">The sequence shown here is derived from an EMBL/GenBank/DDBJ whole genome shotgun (WGS) entry which is preliminary data.</text>
</comment>
<organism evidence="1 2">
    <name type="scientific">Candidatus Thiomargarita nelsonii</name>
    <dbReference type="NCBI Taxonomy" id="1003181"/>
    <lineage>
        <taxon>Bacteria</taxon>
        <taxon>Pseudomonadati</taxon>
        <taxon>Pseudomonadota</taxon>
        <taxon>Gammaproteobacteria</taxon>
        <taxon>Thiotrichales</taxon>
        <taxon>Thiotrichaceae</taxon>
        <taxon>Thiomargarita</taxon>
    </lineage>
</organism>
<protein>
    <submittedName>
        <fullName evidence="1">Uncharacterized protein</fullName>
    </submittedName>
</protein>
<reference evidence="1 2" key="1">
    <citation type="submission" date="2016-05" db="EMBL/GenBank/DDBJ databases">
        <title>Single-cell genome of chain-forming Candidatus Thiomargarita nelsonii and comparison to other large sulfur-oxidizing bacteria.</title>
        <authorList>
            <person name="Winkel M."/>
            <person name="Salman V."/>
            <person name="Woyke T."/>
            <person name="Schulz-Vogt H."/>
            <person name="Richter M."/>
            <person name="Flood B."/>
            <person name="Bailey J."/>
            <person name="Amann R."/>
            <person name="Mussmann M."/>
        </authorList>
    </citation>
    <scope>NUCLEOTIDE SEQUENCE [LARGE SCALE GENOMIC DNA]</scope>
    <source>
        <strain evidence="1 2">THI036</strain>
    </source>
</reference>